<evidence type="ECO:0000313" key="9">
    <source>
        <dbReference type="Proteomes" id="UP000194977"/>
    </source>
</evidence>
<feature type="transmembrane region" description="Helical" evidence="5">
    <location>
        <begin position="22"/>
        <end position="44"/>
    </location>
</feature>
<proteinExistence type="predicted"/>
<name>A0A242NH65_9GAMM</name>
<sequence>MNILFVIFYHCKFFSLRGLPRFLAYLIIAFEIGSGICLVLGLLVRIIRSLYSNAIFF</sequence>
<comment type="caution">
    <text evidence="6">The sequence shown here is derived from an EMBL/GenBank/DDBJ whole genome shotgun (WGS) entry which is preliminary data.</text>
</comment>
<dbReference type="EMBL" id="NART01000010">
    <property type="protein sequence ID" value="OTQ11006.1"/>
    <property type="molecule type" value="Genomic_DNA"/>
</dbReference>
<keyword evidence="3 5" id="KW-1133">Transmembrane helix</keyword>
<dbReference type="AlphaFoldDB" id="A0A242NH65"/>
<evidence type="ECO:0000313" key="8">
    <source>
        <dbReference type="Proteomes" id="UP000194800"/>
    </source>
</evidence>
<dbReference type="OrthoDB" id="9792760at2"/>
<dbReference type="Proteomes" id="UP000194977">
    <property type="component" value="Unassembled WGS sequence"/>
</dbReference>
<organism evidence="6 9">
    <name type="scientific">Gilliamella apicola</name>
    <dbReference type="NCBI Taxonomy" id="1196095"/>
    <lineage>
        <taxon>Bacteria</taxon>
        <taxon>Pseudomonadati</taxon>
        <taxon>Pseudomonadota</taxon>
        <taxon>Gammaproteobacteria</taxon>
        <taxon>Orbales</taxon>
        <taxon>Orbaceae</taxon>
        <taxon>Gilliamella</taxon>
    </lineage>
</organism>
<evidence type="ECO:0000313" key="6">
    <source>
        <dbReference type="EMBL" id="OTP99332.1"/>
    </source>
</evidence>
<gene>
    <name evidence="7" type="ORF">B6C91_03765</name>
    <name evidence="6" type="ORF">B6D08_08005</name>
</gene>
<keyword evidence="8" id="KW-1185">Reference proteome</keyword>
<reference evidence="8 9" key="1">
    <citation type="submission" date="2017-03" db="EMBL/GenBank/DDBJ databases">
        <title>Comparative genomics of honeybee gut symbionts reveal geographically distinct and subgroup specific antibiotic resistance.</title>
        <authorList>
            <person name="Ludvigsen J."/>
            <person name="Porcellato D."/>
            <person name="Labee-Lund T.M."/>
            <person name="Amdam G.V."/>
            <person name="Rudi K."/>
        </authorList>
    </citation>
    <scope>NUCLEOTIDE SEQUENCE [LARGE SCALE GENOMIC DNA]</scope>
    <source>
        <strain evidence="6 9">A-7-12</strain>
        <strain evidence="7 8">A-9-12</strain>
    </source>
</reference>
<dbReference type="RefSeq" id="WP_086271735.1">
    <property type="nucleotide sequence ID" value="NZ_MZNE01000031.1"/>
</dbReference>
<evidence type="ECO:0000256" key="1">
    <source>
        <dbReference type="ARBA" id="ARBA00004141"/>
    </source>
</evidence>
<evidence type="ECO:0000256" key="3">
    <source>
        <dbReference type="ARBA" id="ARBA00022989"/>
    </source>
</evidence>
<dbReference type="GO" id="GO:0016020">
    <property type="term" value="C:membrane"/>
    <property type="evidence" value="ECO:0007669"/>
    <property type="project" value="UniProtKB-SubCell"/>
</dbReference>
<protein>
    <submittedName>
        <fullName evidence="6">Uncharacterized protein</fullName>
    </submittedName>
</protein>
<keyword evidence="2 5" id="KW-0812">Transmembrane</keyword>
<evidence type="ECO:0000256" key="2">
    <source>
        <dbReference type="ARBA" id="ARBA00022692"/>
    </source>
</evidence>
<evidence type="ECO:0000313" key="7">
    <source>
        <dbReference type="EMBL" id="OTQ11006.1"/>
    </source>
</evidence>
<evidence type="ECO:0000256" key="4">
    <source>
        <dbReference type="ARBA" id="ARBA00023136"/>
    </source>
</evidence>
<dbReference type="Proteomes" id="UP000194800">
    <property type="component" value="Unassembled WGS sequence"/>
</dbReference>
<keyword evidence="4 5" id="KW-0472">Membrane</keyword>
<comment type="subcellular location">
    <subcellularLocation>
        <location evidence="1">Membrane</location>
        <topology evidence="1">Multi-pass membrane protein</topology>
    </subcellularLocation>
</comment>
<accession>A0A242NH65</accession>
<dbReference type="Pfam" id="PF07681">
    <property type="entry name" value="DoxX"/>
    <property type="match status" value="1"/>
</dbReference>
<dbReference type="InterPro" id="IPR032808">
    <property type="entry name" value="DoxX"/>
</dbReference>
<evidence type="ECO:0000256" key="5">
    <source>
        <dbReference type="SAM" id="Phobius"/>
    </source>
</evidence>
<dbReference type="EMBL" id="NARP01000018">
    <property type="protein sequence ID" value="OTP99332.1"/>
    <property type="molecule type" value="Genomic_DNA"/>
</dbReference>